<keyword evidence="1" id="KW-0732">Signal</keyword>
<feature type="signal peptide" evidence="1">
    <location>
        <begin position="1"/>
        <end position="29"/>
    </location>
</feature>
<keyword evidence="3" id="KW-1185">Reference proteome</keyword>
<gene>
    <name evidence="2" type="ORF">SAMN05216452_2223</name>
</gene>
<proteinExistence type="predicted"/>
<dbReference type="NCBIfam" id="TIGR02122">
    <property type="entry name" value="TRAP_TAXI"/>
    <property type="match status" value="1"/>
</dbReference>
<dbReference type="Gene3D" id="3.40.190.10">
    <property type="entry name" value="Periplasmic binding protein-like II"/>
    <property type="match status" value="2"/>
</dbReference>
<dbReference type="PANTHER" id="PTHR42941:SF1">
    <property type="entry name" value="SLL1037 PROTEIN"/>
    <property type="match status" value="1"/>
</dbReference>
<evidence type="ECO:0008006" key="4">
    <source>
        <dbReference type="Google" id="ProtNLM"/>
    </source>
</evidence>
<evidence type="ECO:0000313" key="3">
    <source>
        <dbReference type="Proteomes" id="UP000199064"/>
    </source>
</evidence>
<evidence type="ECO:0000256" key="1">
    <source>
        <dbReference type="SAM" id="SignalP"/>
    </source>
</evidence>
<dbReference type="Pfam" id="PF16868">
    <property type="entry name" value="NMT1_3"/>
    <property type="match status" value="1"/>
</dbReference>
<dbReference type="Proteomes" id="UP000199064">
    <property type="component" value="Unassembled WGS sequence"/>
</dbReference>
<accession>A0A1H4KGA0</accession>
<name>A0A1H4KGA0_9HYPH</name>
<dbReference type="SUPFAM" id="SSF53850">
    <property type="entry name" value="Periplasmic binding protein-like II"/>
    <property type="match status" value="1"/>
</dbReference>
<evidence type="ECO:0000313" key="2">
    <source>
        <dbReference type="EMBL" id="SEB57423.1"/>
    </source>
</evidence>
<protein>
    <recommendedName>
        <fullName evidence="4">TRAP transporter solute receptor, TAXI family</fullName>
    </recommendedName>
</protein>
<dbReference type="CDD" id="cd13567">
    <property type="entry name" value="PBP2_TtGluBP"/>
    <property type="match status" value="1"/>
</dbReference>
<dbReference type="AlphaFoldDB" id="A0A1H4KGA0"/>
<dbReference type="EMBL" id="FNSL01000001">
    <property type="protein sequence ID" value="SEB57423.1"/>
    <property type="molecule type" value="Genomic_DNA"/>
</dbReference>
<dbReference type="RefSeq" id="WP_090328855.1">
    <property type="nucleotide sequence ID" value="NZ_FNSL01000001.1"/>
</dbReference>
<organism evidence="2 3">
    <name type="scientific">Nitratireductor aquibiodomus</name>
    <dbReference type="NCBI Taxonomy" id="204799"/>
    <lineage>
        <taxon>Bacteria</taxon>
        <taxon>Pseudomonadati</taxon>
        <taxon>Pseudomonadota</taxon>
        <taxon>Alphaproteobacteria</taxon>
        <taxon>Hyphomicrobiales</taxon>
        <taxon>Phyllobacteriaceae</taxon>
        <taxon>Nitratireductor</taxon>
    </lineage>
</organism>
<reference evidence="3" key="1">
    <citation type="submission" date="2016-10" db="EMBL/GenBank/DDBJ databases">
        <authorList>
            <person name="Varghese N."/>
            <person name="Submissions S."/>
        </authorList>
    </citation>
    <scope>NUCLEOTIDE SEQUENCE [LARGE SCALE GENOMIC DNA]</scope>
    <source>
        <strain evidence="3">ES.061</strain>
    </source>
</reference>
<dbReference type="PANTHER" id="PTHR42941">
    <property type="entry name" value="SLL1037 PROTEIN"/>
    <property type="match status" value="1"/>
</dbReference>
<sequence length="329" mass="34558">MYRKSWVSRAAVALTGLCLVAGLSAPAAAADRIFFGIATGSTGGVYYPLGGMIAQVISNNAEVGGARVIATAETGNASVANARLLQEGSIEAGMMGADIADQAYRGTAQFDNGAVTNLRAIGALFPETVQIVVRADSDIKGFEDLKGKTVSSGPAGSGMYQLFGDVLGAFDMTRADVGEDFSSFSQAVDKLRDGNIDAFFAIGGLPTVSIQDLASSHKVRLLSLTDEEIAKVRESQPYYATTTVPAGTYDGQDEAVKTLALRALLITHDGMADDVVYEVTKAIYENSETLSKVHVQGKNVALESALESISIPLHPGAKRYFEEKGLAVE</sequence>
<feature type="chain" id="PRO_5011650777" description="TRAP transporter solute receptor, TAXI family" evidence="1">
    <location>
        <begin position="30"/>
        <end position="329"/>
    </location>
</feature>
<dbReference type="InterPro" id="IPR011852">
    <property type="entry name" value="TRAP_TAXI"/>
</dbReference>